<dbReference type="Proteomes" id="UP000499080">
    <property type="component" value="Unassembled WGS sequence"/>
</dbReference>
<dbReference type="AlphaFoldDB" id="A0A4Y2J9Y2"/>
<proteinExistence type="predicted"/>
<evidence type="ECO:0000313" key="2">
    <source>
        <dbReference type="Proteomes" id="UP000499080"/>
    </source>
</evidence>
<reference evidence="1 2" key="1">
    <citation type="journal article" date="2019" name="Sci. Rep.">
        <title>Orb-weaving spider Araneus ventricosus genome elucidates the spidroin gene catalogue.</title>
        <authorList>
            <person name="Kono N."/>
            <person name="Nakamura H."/>
            <person name="Ohtoshi R."/>
            <person name="Moran D.A.P."/>
            <person name="Shinohara A."/>
            <person name="Yoshida Y."/>
            <person name="Fujiwara M."/>
            <person name="Mori M."/>
            <person name="Tomita M."/>
            <person name="Arakawa K."/>
        </authorList>
    </citation>
    <scope>NUCLEOTIDE SEQUENCE [LARGE SCALE GENOMIC DNA]</scope>
</reference>
<evidence type="ECO:0000313" key="1">
    <source>
        <dbReference type="EMBL" id="GBM86052.1"/>
    </source>
</evidence>
<accession>A0A4Y2J9Y2</accession>
<organism evidence="1 2">
    <name type="scientific">Araneus ventricosus</name>
    <name type="common">Orbweaver spider</name>
    <name type="synonym">Epeira ventricosa</name>
    <dbReference type="NCBI Taxonomy" id="182803"/>
    <lineage>
        <taxon>Eukaryota</taxon>
        <taxon>Metazoa</taxon>
        <taxon>Ecdysozoa</taxon>
        <taxon>Arthropoda</taxon>
        <taxon>Chelicerata</taxon>
        <taxon>Arachnida</taxon>
        <taxon>Araneae</taxon>
        <taxon>Araneomorphae</taxon>
        <taxon>Entelegynae</taxon>
        <taxon>Araneoidea</taxon>
        <taxon>Araneidae</taxon>
        <taxon>Araneus</taxon>
    </lineage>
</organism>
<gene>
    <name evidence="1" type="ORF">AVEN_247465_1</name>
</gene>
<name>A0A4Y2J9Y2_ARAVE</name>
<protein>
    <submittedName>
        <fullName evidence="1">Uncharacterized protein</fullName>
    </submittedName>
</protein>
<sequence>MPRYPDASEIPVAANETPALWLMLEETVKSEIISTHMEETNCQPTLSPARLQLDCSENVDEEAVEQCILMFPSREHRSHEKESAVPFHIGGKQQDSCTWSSLTRRAKKKWLHTEGRHNAKESITVREHISGTLWCHP</sequence>
<comment type="caution">
    <text evidence="1">The sequence shown here is derived from an EMBL/GenBank/DDBJ whole genome shotgun (WGS) entry which is preliminary data.</text>
</comment>
<dbReference type="EMBL" id="BGPR01003282">
    <property type="protein sequence ID" value="GBM86052.1"/>
    <property type="molecule type" value="Genomic_DNA"/>
</dbReference>
<keyword evidence="2" id="KW-1185">Reference proteome</keyword>